<dbReference type="Gene3D" id="3.30.200.20">
    <property type="entry name" value="Phosphorylase Kinase, domain 1"/>
    <property type="match status" value="1"/>
</dbReference>
<dbReference type="GO" id="GO:0005634">
    <property type="term" value="C:nucleus"/>
    <property type="evidence" value="ECO:0007669"/>
    <property type="project" value="TreeGrafter"/>
</dbReference>
<evidence type="ECO:0000256" key="3">
    <source>
        <dbReference type="ARBA" id="ARBA00005843"/>
    </source>
</evidence>
<keyword evidence="11" id="KW-0460">Magnesium</keyword>
<evidence type="ECO:0000256" key="10">
    <source>
        <dbReference type="ARBA" id="ARBA00022840"/>
    </source>
</evidence>
<dbReference type="GO" id="GO:0030036">
    <property type="term" value="P:actin cytoskeleton organization"/>
    <property type="evidence" value="ECO:0007669"/>
    <property type="project" value="TreeGrafter"/>
</dbReference>
<dbReference type="Gene3D" id="1.10.510.10">
    <property type="entry name" value="Transferase(Phosphotransferase) domain 1"/>
    <property type="match status" value="1"/>
</dbReference>
<dbReference type="EC" id="2.7.12.1" evidence="16"/>
<feature type="region of interest" description="Disordered" evidence="14">
    <location>
        <begin position="436"/>
        <end position="473"/>
    </location>
</feature>
<dbReference type="InterPro" id="IPR050940">
    <property type="entry name" value="Actin_reg-Ser/Thr_kinase"/>
</dbReference>
<dbReference type="AlphaFoldDB" id="A0A8S3SSC4"/>
<feature type="compositionally biased region" description="Polar residues" evidence="14">
    <location>
        <begin position="488"/>
        <end position="501"/>
    </location>
</feature>
<name>A0A8S3SSC4_MYTED</name>
<dbReference type="InterPro" id="IPR001245">
    <property type="entry name" value="Ser-Thr/Tyr_kinase_cat_dom"/>
</dbReference>
<comment type="caution">
    <text evidence="16">The sequence shown here is derived from an EMBL/GenBank/DDBJ whole genome shotgun (WGS) entry which is preliminary data.</text>
</comment>
<dbReference type="FunFam" id="3.30.200.20:FF:000134">
    <property type="entry name" value="Dual specificity testis-specific protein kinase 2"/>
    <property type="match status" value="1"/>
</dbReference>
<feature type="domain" description="Protein kinase" evidence="15">
    <location>
        <begin position="60"/>
        <end position="338"/>
    </location>
</feature>
<keyword evidence="8 13" id="KW-0547">Nucleotide-binding</keyword>
<feature type="region of interest" description="Disordered" evidence="14">
    <location>
        <begin position="625"/>
        <end position="679"/>
    </location>
</feature>
<dbReference type="InterPro" id="IPR017441">
    <property type="entry name" value="Protein_kinase_ATP_BS"/>
</dbReference>
<dbReference type="InterPro" id="IPR011009">
    <property type="entry name" value="Kinase-like_dom_sf"/>
</dbReference>
<dbReference type="GO" id="GO:0004712">
    <property type="term" value="F:protein serine/threonine/tyrosine kinase activity"/>
    <property type="evidence" value="ECO:0007669"/>
    <property type="project" value="UniProtKB-EC"/>
</dbReference>
<feature type="compositionally biased region" description="Polar residues" evidence="14">
    <location>
        <begin position="632"/>
        <end position="648"/>
    </location>
</feature>
<keyword evidence="17" id="KW-1185">Reference proteome</keyword>
<dbReference type="InterPro" id="IPR000719">
    <property type="entry name" value="Prot_kinase_dom"/>
</dbReference>
<keyword evidence="10 13" id="KW-0067">ATP-binding</keyword>
<evidence type="ECO:0000256" key="2">
    <source>
        <dbReference type="ARBA" id="ARBA00001946"/>
    </source>
</evidence>
<keyword evidence="9" id="KW-0418">Kinase</keyword>
<dbReference type="PANTHER" id="PTHR46485">
    <property type="entry name" value="LIM DOMAIN KINASE 1"/>
    <property type="match status" value="1"/>
</dbReference>
<keyword evidence="7" id="KW-0479">Metal-binding</keyword>
<dbReference type="Proteomes" id="UP000683360">
    <property type="component" value="Unassembled WGS sequence"/>
</dbReference>
<keyword evidence="6 16" id="KW-0808">Transferase</keyword>
<accession>A0A8S3SSC4</accession>
<dbReference type="GO" id="GO:0046872">
    <property type="term" value="F:metal ion binding"/>
    <property type="evidence" value="ECO:0007669"/>
    <property type="project" value="UniProtKB-KW"/>
</dbReference>
<keyword evidence="12" id="KW-0829">Tyrosine-protein kinase</keyword>
<evidence type="ECO:0000256" key="1">
    <source>
        <dbReference type="ARBA" id="ARBA00001936"/>
    </source>
</evidence>
<evidence type="ECO:0000256" key="13">
    <source>
        <dbReference type="PROSITE-ProRule" id="PRU10141"/>
    </source>
</evidence>
<dbReference type="GO" id="GO:0005524">
    <property type="term" value="F:ATP binding"/>
    <property type="evidence" value="ECO:0007669"/>
    <property type="project" value="UniProtKB-UniRule"/>
</dbReference>
<dbReference type="OrthoDB" id="20134at2759"/>
<reference evidence="16" key="1">
    <citation type="submission" date="2021-03" db="EMBL/GenBank/DDBJ databases">
        <authorList>
            <person name="Bekaert M."/>
        </authorList>
    </citation>
    <scope>NUCLEOTIDE SEQUENCE</scope>
</reference>
<evidence type="ECO:0000259" key="15">
    <source>
        <dbReference type="PROSITE" id="PS50011"/>
    </source>
</evidence>
<feature type="compositionally biased region" description="Basic and acidic residues" evidence="14">
    <location>
        <begin position="649"/>
        <end position="667"/>
    </location>
</feature>
<proteinExistence type="inferred from homology"/>
<gene>
    <name evidence="16" type="ORF">MEDL_33031</name>
</gene>
<sequence>MKRSRTIAISSFGDMSPSESLLNSSLPEVEEESPLLKSRAPGASCRALRHAVSSLTRLDDFNHEKIGHGFFAEVFKVTHKVSGKVMVLKMNTNSENRPNMLREVQLMNRLSHPNILRFIGVCVHEGQLHALTEVSLVIHLSLIEQGKEAILYIYSPSQGETAMVMFILVADKDFELPWTAKLSLSLDIAKGMEYLHSRGWFHRDLTSKNVLVRITEGNLQAVVADLGLAAKIPDQLNKTERLSIVGSPYWMAPEVLNGEWYNEQADIFSYSIISCEITARIDADPDFMPRTSKFGLDYVKFCEMVSFCPLDYLRLTFRCCQIDPKKRPSFTEIAHSLIQIQQRLLDENLNTPEKQHIKGNALTGHKRSKSEDNILNLTDVVEDYIEPLTPQVVGEAMSKDDPFYVPADVNPFVAFQRYGGKILGTPRNRDSMGFDLPSPSDAITPPCTPRTPDIFGKRQNTQERRSQSLPSSPMLLRKAAERFHQESLHGSGSRKNSNTKVSLCPRSKSTIFPEEVAHRLQNEIDENSNNALTEEDWSKYSKTWDVKSSRRNNRKTCRKLYVCRQLSEDSQTSVISTADNCVDENRFNFDLGTSQTSYLNNQGTSQEEEFAKKLNVSYQESVSSCVDDKMTGTKTKSSKDVNGNQKSDQSNREKSDSQKNGKKKETVVKLNRTIMETRV</sequence>
<evidence type="ECO:0000313" key="17">
    <source>
        <dbReference type="Proteomes" id="UP000683360"/>
    </source>
</evidence>
<feature type="region of interest" description="Disordered" evidence="14">
    <location>
        <begin position="484"/>
        <end position="503"/>
    </location>
</feature>
<keyword evidence="5" id="KW-0597">Phosphoprotein</keyword>
<dbReference type="SUPFAM" id="SSF56112">
    <property type="entry name" value="Protein kinase-like (PK-like)"/>
    <property type="match status" value="1"/>
</dbReference>
<comment type="cofactor">
    <cofactor evidence="2">
        <name>Mg(2+)</name>
        <dbReference type="ChEBI" id="CHEBI:18420"/>
    </cofactor>
</comment>
<dbReference type="Pfam" id="PF07714">
    <property type="entry name" value="PK_Tyr_Ser-Thr"/>
    <property type="match status" value="1"/>
</dbReference>
<dbReference type="PROSITE" id="PS50011">
    <property type="entry name" value="PROTEIN_KINASE_DOM"/>
    <property type="match status" value="1"/>
</dbReference>
<dbReference type="EMBL" id="CAJPWZ010001630">
    <property type="protein sequence ID" value="CAG2219437.1"/>
    <property type="molecule type" value="Genomic_DNA"/>
</dbReference>
<comment type="similarity">
    <text evidence="3">Belongs to the protein kinase superfamily. TKL Ser/Thr protein kinase family.</text>
</comment>
<evidence type="ECO:0000256" key="12">
    <source>
        <dbReference type="ARBA" id="ARBA00023137"/>
    </source>
</evidence>
<keyword evidence="4" id="KW-0723">Serine/threonine-protein kinase</keyword>
<protein>
    <submittedName>
        <fullName evidence="16">TESK2</fullName>
        <ecNumber evidence="16">2.7.12.1</ecNumber>
    </submittedName>
</protein>
<dbReference type="GO" id="GO:0004713">
    <property type="term" value="F:protein tyrosine kinase activity"/>
    <property type="evidence" value="ECO:0007669"/>
    <property type="project" value="UniProtKB-KW"/>
</dbReference>
<evidence type="ECO:0000256" key="14">
    <source>
        <dbReference type="SAM" id="MobiDB-lite"/>
    </source>
</evidence>
<evidence type="ECO:0000256" key="6">
    <source>
        <dbReference type="ARBA" id="ARBA00022679"/>
    </source>
</evidence>
<organism evidence="16 17">
    <name type="scientific">Mytilus edulis</name>
    <name type="common">Blue mussel</name>
    <dbReference type="NCBI Taxonomy" id="6550"/>
    <lineage>
        <taxon>Eukaryota</taxon>
        <taxon>Metazoa</taxon>
        <taxon>Spiralia</taxon>
        <taxon>Lophotrochozoa</taxon>
        <taxon>Mollusca</taxon>
        <taxon>Bivalvia</taxon>
        <taxon>Autobranchia</taxon>
        <taxon>Pteriomorphia</taxon>
        <taxon>Mytilida</taxon>
        <taxon>Mytiloidea</taxon>
        <taxon>Mytilidae</taxon>
        <taxon>Mytilinae</taxon>
        <taxon>Mytilus</taxon>
    </lineage>
</organism>
<comment type="cofactor">
    <cofactor evidence="1">
        <name>Mn(2+)</name>
        <dbReference type="ChEBI" id="CHEBI:29035"/>
    </cofactor>
</comment>
<dbReference type="PANTHER" id="PTHR46485:SF5">
    <property type="entry name" value="CENTER DIVIDER, ISOFORM A"/>
    <property type="match status" value="1"/>
</dbReference>
<evidence type="ECO:0000256" key="7">
    <source>
        <dbReference type="ARBA" id="ARBA00022723"/>
    </source>
</evidence>
<evidence type="ECO:0000256" key="11">
    <source>
        <dbReference type="ARBA" id="ARBA00022842"/>
    </source>
</evidence>
<dbReference type="GO" id="GO:0004674">
    <property type="term" value="F:protein serine/threonine kinase activity"/>
    <property type="evidence" value="ECO:0007669"/>
    <property type="project" value="UniProtKB-KW"/>
</dbReference>
<evidence type="ECO:0000256" key="5">
    <source>
        <dbReference type="ARBA" id="ARBA00022553"/>
    </source>
</evidence>
<evidence type="ECO:0000313" key="16">
    <source>
        <dbReference type="EMBL" id="CAG2219437.1"/>
    </source>
</evidence>
<evidence type="ECO:0000256" key="9">
    <source>
        <dbReference type="ARBA" id="ARBA00022777"/>
    </source>
</evidence>
<evidence type="ECO:0000256" key="4">
    <source>
        <dbReference type="ARBA" id="ARBA00022527"/>
    </source>
</evidence>
<dbReference type="PROSITE" id="PS00107">
    <property type="entry name" value="PROTEIN_KINASE_ATP"/>
    <property type="match status" value="1"/>
</dbReference>
<evidence type="ECO:0000256" key="8">
    <source>
        <dbReference type="ARBA" id="ARBA00022741"/>
    </source>
</evidence>
<dbReference type="FunFam" id="1.10.510.10:FF:000202">
    <property type="entry name" value="Dual specificity testis-specific protein kinase 2"/>
    <property type="match status" value="1"/>
</dbReference>
<dbReference type="GO" id="GO:0005737">
    <property type="term" value="C:cytoplasm"/>
    <property type="evidence" value="ECO:0007669"/>
    <property type="project" value="TreeGrafter"/>
</dbReference>
<feature type="binding site" evidence="13">
    <location>
        <position position="89"/>
    </location>
    <ligand>
        <name>ATP</name>
        <dbReference type="ChEBI" id="CHEBI:30616"/>
    </ligand>
</feature>